<dbReference type="GO" id="GO:0008270">
    <property type="term" value="F:zinc ion binding"/>
    <property type="evidence" value="ECO:0007669"/>
    <property type="project" value="InterPro"/>
</dbReference>
<dbReference type="SMART" id="SM00066">
    <property type="entry name" value="GAL4"/>
    <property type="match status" value="1"/>
</dbReference>
<name>A0A8H7IRG8_9PEZI</name>
<keyword evidence="1" id="KW-0539">Nucleus</keyword>
<dbReference type="Gene3D" id="4.10.240.10">
    <property type="entry name" value="Zn(2)-C6 fungal-type DNA-binding domain"/>
    <property type="match status" value="1"/>
</dbReference>
<dbReference type="GO" id="GO:0000981">
    <property type="term" value="F:DNA-binding transcription factor activity, RNA polymerase II-specific"/>
    <property type="evidence" value="ECO:0007669"/>
    <property type="project" value="InterPro"/>
</dbReference>
<gene>
    <name evidence="4" type="ORF">BFW01_g965</name>
</gene>
<dbReference type="PRINTS" id="PR00755">
    <property type="entry name" value="AFLATOXINBRP"/>
</dbReference>
<evidence type="ECO:0000256" key="1">
    <source>
        <dbReference type="ARBA" id="ARBA00023242"/>
    </source>
</evidence>
<protein>
    <submittedName>
        <fullName evidence="4">C6 zinc finger protein</fullName>
    </submittedName>
</protein>
<organism evidence="4 5">
    <name type="scientific">Lasiodiplodia theobromae</name>
    <dbReference type="NCBI Taxonomy" id="45133"/>
    <lineage>
        <taxon>Eukaryota</taxon>
        <taxon>Fungi</taxon>
        <taxon>Dikarya</taxon>
        <taxon>Ascomycota</taxon>
        <taxon>Pezizomycotina</taxon>
        <taxon>Dothideomycetes</taxon>
        <taxon>Dothideomycetes incertae sedis</taxon>
        <taxon>Botryosphaeriales</taxon>
        <taxon>Botryosphaeriaceae</taxon>
        <taxon>Lasiodiplodia</taxon>
    </lineage>
</organism>
<dbReference type="CDD" id="cd00067">
    <property type="entry name" value="GAL4"/>
    <property type="match status" value="1"/>
</dbReference>
<sequence>MPPGRSSLGGRNLPRKSHRKSRLGCKNCKQRRIKCDEQKPSCTNCIKHSIPCDYNTNNAGPAAAPRLLASRPITPAATGTSTPPTPFPGSPSNNNLNIPLYTTTELELLHNYYISTAPSLSSNPALSHFWRADVPKLSFSWPCLLNGLFSISALHLARFRPESRDTYLAQADVYWDRALRSATPLLEAINDANYHAVYVFSILAAFYLLGKGPRADDDDFLAFDGQLSAAGTLLHIRSTRVIIESADSEAALRNGPVAVLFDVGMRHIARWLLPDRENEHALVQELRFIHAYLEPEDESDVYVNEIDNLSRSFHAVAAERASSGGGGGGVSTQVVFVWLYKLSDEFLDCLRQREPMALTIFAYFVVLLKELEGAWYLQGWVEHLIAGIYHALGPGTRTWVRTPIERVGWIPPV</sequence>
<dbReference type="PANTHER" id="PTHR47657:SF7">
    <property type="entry name" value="STEROL REGULATORY ELEMENT-BINDING PROTEIN ECM22"/>
    <property type="match status" value="1"/>
</dbReference>
<proteinExistence type="predicted"/>
<reference evidence="4" key="1">
    <citation type="submission" date="2016-08" db="EMBL/GenBank/DDBJ databases">
        <authorList>
            <person name="Yan J."/>
        </authorList>
    </citation>
    <scope>NUCLEOTIDE SEQUENCE</scope>
    <source>
        <strain evidence="4">CSS-01s</strain>
    </source>
</reference>
<dbReference type="InterPro" id="IPR001138">
    <property type="entry name" value="Zn2Cys6_DnaBD"/>
</dbReference>
<dbReference type="SUPFAM" id="SSF57701">
    <property type="entry name" value="Zn2/Cys6 DNA-binding domain"/>
    <property type="match status" value="1"/>
</dbReference>
<evidence type="ECO:0000256" key="2">
    <source>
        <dbReference type="SAM" id="MobiDB-lite"/>
    </source>
</evidence>
<feature type="region of interest" description="Disordered" evidence="2">
    <location>
        <begin position="1"/>
        <end position="23"/>
    </location>
</feature>
<evidence type="ECO:0000313" key="4">
    <source>
        <dbReference type="EMBL" id="KAF9630403.1"/>
    </source>
</evidence>
<dbReference type="InterPro" id="IPR052400">
    <property type="entry name" value="Zn2-C6_fungal_TF"/>
</dbReference>
<dbReference type="AlphaFoldDB" id="A0A8H7IRG8"/>
<accession>A0A8H7IRG8</accession>
<feature type="domain" description="Zn(2)-C6 fungal-type" evidence="3">
    <location>
        <begin position="24"/>
        <end position="54"/>
    </location>
</feature>
<dbReference type="EMBL" id="MDYX01000040">
    <property type="protein sequence ID" value="KAF9630403.1"/>
    <property type="molecule type" value="Genomic_DNA"/>
</dbReference>
<dbReference type="InterPro" id="IPR036864">
    <property type="entry name" value="Zn2-C6_fun-type_DNA-bd_sf"/>
</dbReference>
<evidence type="ECO:0000259" key="3">
    <source>
        <dbReference type="PROSITE" id="PS50048"/>
    </source>
</evidence>
<dbReference type="PROSITE" id="PS00463">
    <property type="entry name" value="ZN2_CY6_FUNGAL_1"/>
    <property type="match status" value="1"/>
</dbReference>
<dbReference type="PROSITE" id="PS50048">
    <property type="entry name" value="ZN2_CY6_FUNGAL_2"/>
    <property type="match status" value="1"/>
</dbReference>
<comment type="caution">
    <text evidence="4">The sequence shown here is derived from an EMBL/GenBank/DDBJ whole genome shotgun (WGS) entry which is preliminary data.</text>
</comment>
<dbReference type="Proteomes" id="UP000627934">
    <property type="component" value="Unassembled WGS sequence"/>
</dbReference>
<evidence type="ECO:0000313" key="5">
    <source>
        <dbReference type="Proteomes" id="UP000627934"/>
    </source>
</evidence>
<reference evidence="4" key="2">
    <citation type="journal article" date="2018" name="DNA Res.">
        <title>Comparative genome and transcriptome analyses reveal adaptations to opportunistic infections in woody plant degrading pathogens of Botryosphaeriaceae.</title>
        <authorList>
            <person name="Yan J.Y."/>
            <person name="Zhao W.S."/>
            <person name="Chen Z."/>
            <person name="Xing Q.K."/>
            <person name="Zhang W."/>
            <person name="Chethana K.W.T."/>
            <person name="Xue M.F."/>
            <person name="Xu J.P."/>
            <person name="Phillips A.J.L."/>
            <person name="Wang Y."/>
            <person name="Liu J.H."/>
            <person name="Liu M."/>
            <person name="Zhou Y."/>
            <person name="Jayawardena R.S."/>
            <person name="Manawasinghe I.S."/>
            <person name="Huang J.B."/>
            <person name="Qiao G.H."/>
            <person name="Fu C.Y."/>
            <person name="Guo F.F."/>
            <person name="Dissanayake A.J."/>
            <person name="Peng Y.L."/>
            <person name="Hyde K.D."/>
            <person name="Li X.H."/>
        </authorList>
    </citation>
    <scope>NUCLEOTIDE SEQUENCE</scope>
    <source>
        <strain evidence="4">CSS-01s</strain>
    </source>
</reference>
<dbReference type="PANTHER" id="PTHR47657">
    <property type="entry name" value="STEROL REGULATORY ELEMENT-BINDING PROTEIN ECM22"/>
    <property type="match status" value="1"/>
</dbReference>
<feature type="compositionally biased region" description="Basic residues" evidence="2">
    <location>
        <begin position="13"/>
        <end position="23"/>
    </location>
</feature>
<dbReference type="Pfam" id="PF00172">
    <property type="entry name" value="Zn_clus"/>
    <property type="match status" value="1"/>
</dbReference>